<accession>A0ABX2I9P1</accession>
<keyword evidence="3" id="KW-1185">Reference proteome</keyword>
<dbReference type="InterPro" id="IPR013493">
    <property type="entry name" value="CHP02677"/>
</dbReference>
<dbReference type="Pfam" id="PF09660">
    <property type="entry name" value="DUF2397"/>
    <property type="match status" value="1"/>
</dbReference>
<comment type="caution">
    <text evidence="2">The sequence shown here is derived from an EMBL/GenBank/DDBJ whole genome shotgun (WGS) entry which is preliminary data.</text>
</comment>
<dbReference type="EMBL" id="JAAITA010000006">
    <property type="protein sequence ID" value="NSJ85852.1"/>
    <property type="molecule type" value="Genomic_DNA"/>
</dbReference>
<feature type="coiled-coil region" evidence="1">
    <location>
        <begin position="164"/>
        <end position="227"/>
    </location>
</feature>
<protein>
    <submittedName>
        <fullName evidence="2">TIGR02677 family protein</fullName>
    </submittedName>
</protein>
<proteinExistence type="predicted"/>
<dbReference type="NCBIfam" id="TIGR02677">
    <property type="entry name" value="TIGR02677 family protein"/>
    <property type="match status" value="1"/>
</dbReference>
<evidence type="ECO:0000256" key="1">
    <source>
        <dbReference type="SAM" id="Coils"/>
    </source>
</evidence>
<gene>
    <name evidence="2" type="ORF">G5A70_06635</name>
</gene>
<name>A0ABX2I9P1_BLAHA</name>
<dbReference type="Proteomes" id="UP000822142">
    <property type="component" value="Unassembled WGS sequence"/>
</dbReference>
<sequence length="497" mass="59527">MEIQEKMRKPMLEAKYLNVENTDRYRPIIRLFYLKYEKLKYWLYQEEVFEELKEDPYFADYTMEQCQQDLTALASWGNLVTIQDTRKVTTIEEFKNKKFRYQLSETAVEIERMVIRIENLFIEGSSLEPTLLERIRINLGKLEEMSVKEDEKLHAWWNDLNNDFIRLNQNYQDYMRELNSVKAEEMMKTREFLLFKDRLMEYLRSFVKSLQVNVAAIEQELRKVQEETVKDILKKVTAYELSIPRMDVEIDEQMIYEKMSGRWESMVEWFAGKDGQESEAGKVFDTTNEIIRKITRYATRISEMSNQGSNRREEYKKVAQMFAKCRDLSEAHRLAAVVFGVEKPLHLKGEMPRETDSINSGVYEENPHVVTVTPRVRTYREKAKRSGIIDRSEEKEAMRKAEIQRLEKERKLLRSYIKNGRLEFANLPVIEPYVRDMFLLWMSKALEKKNHRAKTEDGQIYYIEQTDTKEYCTLKCTDGEFQMPCYTMVFEEREQEI</sequence>
<dbReference type="RefSeq" id="WP_173748882.1">
    <property type="nucleotide sequence ID" value="NZ_JAAITA010000006.1"/>
</dbReference>
<keyword evidence="1" id="KW-0175">Coiled coil</keyword>
<evidence type="ECO:0000313" key="2">
    <source>
        <dbReference type="EMBL" id="NSJ85852.1"/>
    </source>
</evidence>
<reference evidence="2 3" key="1">
    <citation type="journal article" date="2020" name="Cell Host Microbe">
        <title>Functional and Genomic Variation between Human-Derived Isolates of Lachnospiraceae Reveals Inter- and Intra-Species Diversity.</title>
        <authorList>
            <person name="Sorbara M.T."/>
            <person name="Littmann E.R."/>
            <person name="Fontana E."/>
            <person name="Moody T.U."/>
            <person name="Kohout C.E."/>
            <person name="Gjonbalaj M."/>
            <person name="Eaton V."/>
            <person name="Seok R."/>
            <person name="Leiner I.M."/>
            <person name="Pamer E.G."/>
        </authorList>
    </citation>
    <scope>NUCLEOTIDE SEQUENCE [LARGE SCALE GENOMIC DNA]</scope>
    <source>
        <strain evidence="2 3">MSK.15.26</strain>
    </source>
</reference>
<evidence type="ECO:0000313" key="3">
    <source>
        <dbReference type="Proteomes" id="UP000822142"/>
    </source>
</evidence>
<organism evidence="2 3">
    <name type="scientific">Blautia hansenii</name>
    <name type="common">Ruminococcus hansenii</name>
    <dbReference type="NCBI Taxonomy" id="1322"/>
    <lineage>
        <taxon>Bacteria</taxon>
        <taxon>Bacillati</taxon>
        <taxon>Bacillota</taxon>
        <taxon>Clostridia</taxon>
        <taxon>Lachnospirales</taxon>
        <taxon>Lachnospiraceae</taxon>
        <taxon>Blautia</taxon>
    </lineage>
</organism>